<evidence type="ECO:0000313" key="3">
    <source>
        <dbReference type="EMBL" id="KAJ8949408.1"/>
    </source>
</evidence>
<dbReference type="PROSITE" id="PS50157">
    <property type="entry name" value="ZINC_FINGER_C2H2_2"/>
    <property type="match status" value="1"/>
</dbReference>
<evidence type="ECO:0000313" key="4">
    <source>
        <dbReference type="Proteomes" id="UP001162162"/>
    </source>
</evidence>
<comment type="caution">
    <text evidence="3">The sequence shown here is derived from an EMBL/GenBank/DDBJ whole genome shotgun (WGS) entry which is preliminary data.</text>
</comment>
<reference evidence="3" key="1">
    <citation type="journal article" date="2023" name="Insect Mol. Biol.">
        <title>Genome sequencing provides insights into the evolution of gene families encoding plant cell wall-degrading enzymes in longhorned beetles.</title>
        <authorList>
            <person name="Shin N.R."/>
            <person name="Okamura Y."/>
            <person name="Kirsch R."/>
            <person name="Pauchet Y."/>
        </authorList>
    </citation>
    <scope>NUCLEOTIDE SEQUENCE</scope>
    <source>
        <strain evidence="3">AMC_N1</strain>
    </source>
</reference>
<dbReference type="PANTHER" id="PTHR31511">
    <property type="entry name" value="PROTEIN CBG23764"/>
    <property type="match status" value="1"/>
</dbReference>
<organism evidence="3 4">
    <name type="scientific">Aromia moschata</name>
    <dbReference type="NCBI Taxonomy" id="1265417"/>
    <lineage>
        <taxon>Eukaryota</taxon>
        <taxon>Metazoa</taxon>
        <taxon>Ecdysozoa</taxon>
        <taxon>Arthropoda</taxon>
        <taxon>Hexapoda</taxon>
        <taxon>Insecta</taxon>
        <taxon>Pterygota</taxon>
        <taxon>Neoptera</taxon>
        <taxon>Endopterygota</taxon>
        <taxon>Coleoptera</taxon>
        <taxon>Polyphaga</taxon>
        <taxon>Cucujiformia</taxon>
        <taxon>Chrysomeloidea</taxon>
        <taxon>Cerambycidae</taxon>
        <taxon>Cerambycinae</taxon>
        <taxon>Callichromatini</taxon>
        <taxon>Aromia</taxon>
    </lineage>
</organism>
<evidence type="ECO:0000259" key="2">
    <source>
        <dbReference type="PROSITE" id="PS50157"/>
    </source>
</evidence>
<dbReference type="InterPro" id="IPR013087">
    <property type="entry name" value="Znf_C2H2_type"/>
</dbReference>
<keyword evidence="1" id="KW-0863">Zinc-finger</keyword>
<keyword evidence="4" id="KW-1185">Reference proteome</keyword>
<dbReference type="AlphaFoldDB" id="A0AAV8YDM1"/>
<accession>A0AAV8YDM1</accession>
<proteinExistence type="predicted"/>
<keyword evidence="1" id="KW-0862">Zinc</keyword>
<dbReference type="Proteomes" id="UP001162162">
    <property type="component" value="Unassembled WGS sequence"/>
</dbReference>
<keyword evidence="1" id="KW-0479">Metal-binding</keyword>
<name>A0AAV8YDM1_9CUCU</name>
<protein>
    <recommendedName>
        <fullName evidence="2">C2H2-type domain-containing protein</fullName>
    </recommendedName>
</protein>
<gene>
    <name evidence="3" type="ORF">NQ318_007507</name>
</gene>
<feature type="domain" description="C2H2-type" evidence="2">
    <location>
        <begin position="1"/>
        <end position="32"/>
    </location>
</feature>
<dbReference type="GO" id="GO:0008270">
    <property type="term" value="F:zinc ion binding"/>
    <property type="evidence" value="ECO:0007669"/>
    <property type="project" value="UniProtKB-KW"/>
</dbReference>
<sequence length="482" mass="55401">MFCKVCNKQFSSKYHLLRHLRESCPSRFNTTPQCVNKIKVSQPQTNEHVPSTSTAPEPTVADALPNTSTALESAAANTVPGPSSLVDCPVCGECVPKRNYVGHMRRNSHKIVESVLDEGVEQLHNIKKFSIVSYRFSSRHHHIDHSSFFSEIEVKVTSIISDHIKKWGGLKVNFELFSIFDDAFSELVYRGDNVVETFVIEKGEGVEKDVYLKLRFVDSFRFLPTSLDKLSQTLEHYQCNEIRKYFPDQLKFEQIRRKDVLLLADIFENFRKISFQNYKLDPAHYLTAPSLSWDAMLKKTGVTLELLTDVDMLHFFRKGIRGGVSQCSNRKSIANNQFVRGYDDSKPKSFIVYLDATNLYGWPCLKLSQRLSKNINHPVKEDLGNRSDELPYLNHDNYAHEWEHIFDDENGASGTNDHKETREIVEETCFPQMRKIELIPSSNEEWLAVAKEFEEKWDFPHVLGAMDGKHVQLQAPWSSGTE</sequence>
<dbReference type="PANTHER" id="PTHR31511:SF12">
    <property type="entry name" value="RHO TERMINATION FACTOR N-TERMINAL DOMAIN-CONTAINING PROTEIN"/>
    <property type="match status" value="1"/>
</dbReference>
<dbReference type="Pfam" id="PF00096">
    <property type="entry name" value="zf-C2H2"/>
    <property type="match status" value="1"/>
</dbReference>
<evidence type="ECO:0000256" key="1">
    <source>
        <dbReference type="PROSITE-ProRule" id="PRU00042"/>
    </source>
</evidence>
<dbReference type="EMBL" id="JAPWTK010000118">
    <property type="protein sequence ID" value="KAJ8949408.1"/>
    <property type="molecule type" value="Genomic_DNA"/>
</dbReference>